<evidence type="ECO:0000256" key="3">
    <source>
        <dbReference type="ARBA" id="ARBA00022552"/>
    </source>
</evidence>
<keyword evidence="6" id="KW-0949">S-adenosyl-L-methionine</keyword>
<evidence type="ECO:0000256" key="5">
    <source>
        <dbReference type="ARBA" id="ARBA00022679"/>
    </source>
</evidence>
<dbReference type="PANTHER" id="PTHR46103">
    <property type="entry name" value="RRNA METHYLTRANSFERASE 1, MITOCHONDRIAL"/>
    <property type="match status" value="1"/>
</dbReference>
<keyword evidence="4" id="KW-0489">Methyltransferase</keyword>
<dbReference type="GO" id="GO:0003723">
    <property type="term" value="F:RNA binding"/>
    <property type="evidence" value="ECO:0007669"/>
    <property type="project" value="InterPro"/>
</dbReference>
<dbReference type="GO" id="GO:0005739">
    <property type="term" value="C:mitochondrion"/>
    <property type="evidence" value="ECO:0007669"/>
    <property type="project" value="UniProtKB-SubCell"/>
</dbReference>
<dbReference type="OrthoDB" id="270651at2759"/>
<accession>A0A077WIX3</accession>
<dbReference type="InterPro" id="IPR047182">
    <property type="entry name" value="MRM1"/>
</dbReference>
<organism evidence="12">
    <name type="scientific">Lichtheimia ramosa</name>
    <dbReference type="NCBI Taxonomy" id="688394"/>
    <lineage>
        <taxon>Eukaryota</taxon>
        <taxon>Fungi</taxon>
        <taxon>Fungi incertae sedis</taxon>
        <taxon>Mucoromycota</taxon>
        <taxon>Mucoromycotina</taxon>
        <taxon>Mucoromycetes</taxon>
        <taxon>Mucorales</taxon>
        <taxon>Lichtheimiaceae</taxon>
        <taxon>Lichtheimia</taxon>
    </lineage>
</organism>
<evidence type="ECO:0000259" key="10">
    <source>
        <dbReference type="Pfam" id="PF00588"/>
    </source>
</evidence>
<dbReference type="EMBL" id="LK023320">
    <property type="protein sequence ID" value="CDS06547.1"/>
    <property type="molecule type" value="Genomic_DNA"/>
</dbReference>
<evidence type="ECO:0000256" key="8">
    <source>
        <dbReference type="ARBA" id="ARBA00023128"/>
    </source>
</evidence>
<feature type="domain" description="tRNA/rRNA methyltransferase SpoU type" evidence="10">
    <location>
        <begin position="108"/>
        <end position="276"/>
    </location>
</feature>
<keyword evidence="5" id="KW-0808">Transferase</keyword>
<evidence type="ECO:0000256" key="6">
    <source>
        <dbReference type="ARBA" id="ARBA00022691"/>
    </source>
</evidence>
<dbReference type="AlphaFoldDB" id="A0A077WIX3"/>
<name>A0A077WIX3_9FUNG</name>
<evidence type="ECO:0000259" key="11">
    <source>
        <dbReference type="Pfam" id="PF08032"/>
    </source>
</evidence>
<dbReference type="Pfam" id="PF08032">
    <property type="entry name" value="SpoU_sub_bind"/>
    <property type="match status" value="1"/>
</dbReference>
<reference evidence="12" key="1">
    <citation type="journal article" date="2014" name="Genome Announc.">
        <title>De novo whole-genome sequence and genome annotation of Lichtheimia ramosa.</title>
        <authorList>
            <person name="Linde J."/>
            <person name="Schwartze V."/>
            <person name="Binder U."/>
            <person name="Lass-Florl C."/>
            <person name="Voigt K."/>
            <person name="Horn F."/>
        </authorList>
    </citation>
    <scope>NUCLEOTIDE SEQUENCE</scope>
    <source>
        <strain evidence="12">JMRC FSU:6197</strain>
    </source>
</reference>
<dbReference type="PANTHER" id="PTHR46103:SF1">
    <property type="entry name" value="RRNA METHYLTRANSFERASE 1, MITOCHONDRIAL"/>
    <property type="match status" value="1"/>
</dbReference>
<dbReference type="SUPFAM" id="SSF55315">
    <property type="entry name" value="L30e-like"/>
    <property type="match status" value="1"/>
</dbReference>
<keyword evidence="3" id="KW-0698">rRNA processing</keyword>
<dbReference type="InterPro" id="IPR047261">
    <property type="entry name" value="MRM1_MeTrfase_dom"/>
</dbReference>
<evidence type="ECO:0000256" key="9">
    <source>
        <dbReference type="ARBA" id="ARBA00034881"/>
    </source>
</evidence>
<dbReference type="GO" id="GO:0016435">
    <property type="term" value="F:rRNA (guanine) methyltransferase activity"/>
    <property type="evidence" value="ECO:0007669"/>
    <property type="project" value="TreeGrafter"/>
</dbReference>
<dbReference type="InterPro" id="IPR029028">
    <property type="entry name" value="Alpha/beta_knot_MTases"/>
</dbReference>
<evidence type="ECO:0000256" key="1">
    <source>
        <dbReference type="ARBA" id="ARBA00004173"/>
    </source>
</evidence>
<gene>
    <name evidence="12" type="ORF">LRAMOSA09075</name>
</gene>
<evidence type="ECO:0000313" key="12">
    <source>
        <dbReference type="EMBL" id="CDS06547.1"/>
    </source>
</evidence>
<dbReference type="SUPFAM" id="SSF75217">
    <property type="entry name" value="alpha/beta knot"/>
    <property type="match status" value="1"/>
</dbReference>
<dbReference type="Gene3D" id="3.40.1280.10">
    <property type="match status" value="1"/>
</dbReference>
<dbReference type="CDD" id="cd18105">
    <property type="entry name" value="SpoU-like_MRM1"/>
    <property type="match status" value="1"/>
</dbReference>
<sequence>MHRRLLRPEFEFVYGHASVLAALHSHKRQRLKTLYLQSTSRSSPATTKKKDSTPIESIMEQCRQRNIPVITTNKGELNNLTQDKPHQAPSPRTTIELKDPKDIRPGFWVALDQVQDPQNLGSILRTAHFFGVDGVLLCSKNRQVAWYIACVDDNGFVSAPLTPSVSKVSSGAMEVMDIYSTRSLVNFLKACTTDHGWHTMAATAPEPSAIDIANIQHSLSKDIPRMLVLGSEGLGLRTNVKLACKQRVTIPNTSSLHHFKGHVDSLNVGVAAGILISHLAKA</sequence>
<dbReference type="InterPro" id="IPR029026">
    <property type="entry name" value="tRNA_m1G_MTases_N"/>
</dbReference>
<comment type="subcellular location">
    <subcellularLocation>
        <location evidence="1">Mitochondrion</location>
    </subcellularLocation>
</comment>
<evidence type="ECO:0000256" key="4">
    <source>
        <dbReference type="ARBA" id="ARBA00022603"/>
    </source>
</evidence>
<dbReference type="InterPro" id="IPR001537">
    <property type="entry name" value="SpoU_MeTrfase"/>
</dbReference>
<keyword evidence="7" id="KW-0809">Transit peptide</keyword>
<feature type="domain" description="RNA 2-O ribose methyltransferase substrate binding" evidence="11">
    <location>
        <begin position="12"/>
        <end position="87"/>
    </location>
</feature>
<dbReference type="Gene3D" id="3.30.1330.30">
    <property type="match status" value="1"/>
</dbReference>
<dbReference type="InterPro" id="IPR013123">
    <property type="entry name" value="SpoU_subst-bd"/>
</dbReference>
<comment type="similarity">
    <text evidence="2">Belongs to the class IV-like SAM-binding methyltransferase superfamily. RNA methyltransferase TrmH family.</text>
</comment>
<dbReference type="InterPro" id="IPR029064">
    <property type="entry name" value="Ribosomal_eL30-like_sf"/>
</dbReference>
<keyword evidence="8" id="KW-0496">Mitochondrion</keyword>
<protein>
    <recommendedName>
        <fullName evidence="9">rRNA methyltransferase 1, mitochondrial</fullName>
    </recommendedName>
</protein>
<evidence type="ECO:0000256" key="2">
    <source>
        <dbReference type="ARBA" id="ARBA00007228"/>
    </source>
</evidence>
<dbReference type="Pfam" id="PF00588">
    <property type="entry name" value="SpoU_methylase"/>
    <property type="match status" value="1"/>
</dbReference>
<evidence type="ECO:0000256" key="7">
    <source>
        <dbReference type="ARBA" id="ARBA00022946"/>
    </source>
</evidence>
<proteinExistence type="inferred from homology"/>